<evidence type="ECO:0000313" key="4">
    <source>
        <dbReference type="EMBL" id="CDW75746.1"/>
    </source>
</evidence>
<proteinExistence type="inferred from homology"/>
<dbReference type="PANTHER" id="PTHR47972:SF66">
    <property type="entry name" value="KINESIN MOTOR DOMAIN-CONTAINING PROTEIN"/>
    <property type="match status" value="1"/>
</dbReference>
<dbReference type="InParanoid" id="A0A078A0L5"/>
<dbReference type="AlphaFoldDB" id="A0A078A0L5"/>
<dbReference type="GO" id="GO:0003777">
    <property type="term" value="F:microtubule motor activity"/>
    <property type="evidence" value="ECO:0007669"/>
    <property type="project" value="InterPro"/>
</dbReference>
<dbReference type="SMART" id="SM00129">
    <property type="entry name" value="KISc"/>
    <property type="match status" value="1"/>
</dbReference>
<comment type="similarity">
    <text evidence="1">Belongs to the TRAFAC class myosin-kinesin ATPase superfamily. Kinesin family.</text>
</comment>
<dbReference type="Gene3D" id="3.40.850.10">
    <property type="entry name" value="Kinesin motor domain"/>
    <property type="match status" value="1"/>
</dbReference>
<evidence type="ECO:0000256" key="2">
    <source>
        <dbReference type="SAM" id="MobiDB-lite"/>
    </source>
</evidence>
<gene>
    <name evidence="4" type="primary">Contig17148.g18273</name>
    <name evidence="4" type="ORF">STYLEM_4741</name>
</gene>
<dbReference type="InterPro" id="IPR001752">
    <property type="entry name" value="Kinesin_motor_dom"/>
</dbReference>
<accession>A0A078A0L5</accession>
<dbReference type="InterPro" id="IPR027640">
    <property type="entry name" value="Kinesin-like_fam"/>
</dbReference>
<dbReference type="PROSITE" id="PS50067">
    <property type="entry name" value="KINESIN_MOTOR_2"/>
    <property type="match status" value="1"/>
</dbReference>
<sequence length="453" mass="51838">MVELKSSNQQHDNSQEEEKITELNQIIQERDTEMRKQLHNHIQILKGNIRVYCRVKPLLASRLSQNFSSMDQVKSSIEFPQRLRDELQTQLEVNGTDQQSKLFHFDCVFPHESTQTQIFNEVKPFIQTALDGENVCIFAYGQTGSGKTYTMEGPDYGYMQDDNCYQINDCSGIIPRAANFIFSEIDRIKAQFKREYHIEISSMEIYCENLRDLYNDQVDQQLNLVSVKNKILIQGQSWKKVENINDFLKLVQISSAKRVTSSNGVNEHSSRSHHIFQIKILGQNKSFESVESLLNIIDLAGSERRSNISAAAPTTNGTAQQSLDRKPTISKPKVADKNFHQSKTINKKPVNKGKQDLNDSFKAEQQQQILEQESVSINKSLTTLGRVFMMIADRKCKSKQNPPYRESKLTRILQDCLTSETKTLMIVNICSGNENIQQTKESLNFASQAMLAY</sequence>
<dbReference type="OrthoDB" id="3176171at2759"/>
<keyword evidence="1" id="KW-0505">Motor protein</keyword>
<dbReference type="InterPro" id="IPR027417">
    <property type="entry name" value="P-loop_NTPase"/>
</dbReference>
<feature type="region of interest" description="Disordered" evidence="2">
    <location>
        <begin position="308"/>
        <end position="328"/>
    </location>
</feature>
<keyword evidence="5" id="KW-1185">Reference proteome</keyword>
<dbReference type="InterPro" id="IPR036961">
    <property type="entry name" value="Kinesin_motor_dom_sf"/>
</dbReference>
<dbReference type="GO" id="GO:0007018">
    <property type="term" value="P:microtubule-based movement"/>
    <property type="evidence" value="ECO:0007669"/>
    <property type="project" value="InterPro"/>
</dbReference>
<protein>
    <submittedName>
        <fullName evidence="4">Carboxy-terminal kinesin 2</fullName>
    </submittedName>
</protein>
<keyword evidence="1" id="KW-0067">ATP-binding</keyword>
<dbReference type="EMBL" id="CCKQ01004586">
    <property type="protein sequence ID" value="CDW75746.1"/>
    <property type="molecule type" value="Genomic_DNA"/>
</dbReference>
<feature type="compositionally biased region" description="Polar residues" evidence="2">
    <location>
        <begin position="308"/>
        <end position="322"/>
    </location>
</feature>
<dbReference type="OMA" id="IFQERQG"/>
<dbReference type="SUPFAM" id="SSF52540">
    <property type="entry name" value="P-loop containing nucleoside triphosphate hydrolases"/>
    <property type="match status" value="1"/>
</dbReference>
<evidence type="ECO:0000256" key="1">
    <source>
        <dbReference type="PROSITE-ProRule" id="PRU00283"/>
    </source>
</evidence>
<organism evidence="4 5">
    <name type="scientific">Stylonychia lemnae</name>
    <name type="common">Ciliate</name>
    <dbReference type="NCBI Taxonomy" id="5949"/>
    <lineage>
        <taxon>Eukaryota</taxon>
        <taxon>Sar</taxon>
        <taxon>Alveolata</taxon>
        <taxon>Ciliophora</taxon>
        <taxon>Intramacronucleata</taxon>
        <taxon>Spirotrichea</taxon>
        <taxon>Stichotrichia</taxon>
        <taxon>Sporadotrichida</taxon>
        <taxon>Oxytrichidae</taxon>
        <taxon>Stylonychinae</taxon>
        <taxon>Stylonychia</taxon>
    </lineage>
</organism>
<feature type="binding site" evidence="1">
    <location>
        <begin position="141"/>
        <end position="148"/>
    </location>
    <ligand>
        <name>ATP</name>
        <dbReference type="ChEBI" id="CHEBI:30616"/>
    </ligand>
</feature>
<dbReference type="Proteomes" id="UP000039865">
    <property type="component" value="Unassembled WGS sequence"/>
</dbReference>
<dbReference type="PANTHER" id="PTHR47972">
    <property type="entry name" value="KINESIN-LIKE PROTEIN KLP-3"/>
    <property type="match status" value="1"/>
</dbReference>
<dbReference type="GO" id="GO:0008017">
    <property type="term" value="F:microtubule binding"/>
    <property type="evidence" value="ECO:0007669"/>
    <property type="project" value="InterPro"/>
</dbReference>
<feature type="domain" description="Kinesin motor" evidence="3">
    <location>
        <begin position="48"/>
        <end position="452"/>
    </location>
</feature>
<reference evidence="4 5" key="1">
    <citation type="submission" date="2014-06" db="EMBL/GenBank/DDBJ databases">
        <authorList>
            <person name="Swart Estienne"/>
        </authorList>
    </citation>
    <scope>NUCLEOTIDE SEQUENCE [LARGE SCALE GENOMIC DNA]</scope>
    <source>
        <strain evidence="4 5">130c</strain>
    </source>
</reference>
<dbReference type="PRINTS" id="PR00380">
    <property type="entry name" value="KINESINHEAVY"/>
</dbReference>
<keyword evidence="1" id="KW-0547">Nucleotide-binding</keyword>
<dbReference type="GO" id="GO:0005524">
    <property type="term" value="F:ATP binding"/>
    <property type="evidence" value="ECO:0007669"/>
    <property type="project" value="UniProtKB-UniRule"/>
</dbReference>
<evidence type="ECO:0000313" key="5">
    <source>
        <dbReference type="Proteomes" id="UP000039865"/>
    </source>
</evidence>
<dbReference type="Pfam" id="PF00225">
    <property type="entry name" value="Kinesin"/>
    <property type="match status" value="2"/>
</dbReference>
<name>A0A078A0L5_STYLE</name>
<evidence type="ECO:0000259" key="3">
    <source>
        <dbReference type="PROSITE" id="PS50067"/>
    </source>
</evidence>